<dbReference type="Proteomes" id="UP000192277">
    <property type="component" value="Unassembled WGS sequence"/>
</dbReference>
<evidence type="ECO:0000313" key="1">
    <source>
        <dbReference type="EMBL" id="OQP49997.1"/>
    </source>
</evidence>
<dbReference type="EMBL" id="LWBO01000007">
    <property type="protein sequence ID" value="OQP49997.1"/>
    <property type="molecule type" value="Genomic_DNA"/>
</dbReference>
<proteinExistence type="predicted"/>
<comment type="caution">
    <text evidence="1">The sequence shown here is derived from an EMBL/GenBank/DDBJ whole genome shotgun (WGS) entry which is preliminary data.</text>
</comment>
<gene>
    <name evidence="1" type="ORF">A4D02_26515</name>
</gene>
<name>A0ABX3NYL9_9BACT</name>
<keyword evidence="2" id="KW-1185">Reference proteome</keyword>
<protein>
    <submittedName>
        <fullName evidence="1">Uncharacterized protein</fullName>
    </submittedName>
</protein>
<reference evidence="1 2" key="1">
    <citation type="submission" date="2016-04" db="EMBL/GenBank/DDBJ databases">
        <authorList>
            <person name="Chen L."/>
            <person name="Zhuang W."/>
            <person name="Wang G."/>
        </authorList>
    </citation>
    <scope>NUCLEOTIDE SEQUENCE [LARGE SCALE GENOMIC DNA]</scope>
    <source>
        <strain evidence="2">GR20</strain>
    </source>
</reference>
<accession>A0ABX3NYL9</accession>
<dbReference type="RefSeq" id="WP_014219307.1">
    <property type="nucleotide sequence ID" value="NZ_LWBO01000007.1"/>
</dbReference>
<organism evidence="1 2">
    <name type="scientific">Niastella koreensis</name>
    <dbReference type="NCBI Taxonomy" id="354356"/>
    <lineage>
        <taxon>Bacteria</taxon>
        <taxon>Pseudomonadati</taxon>
        <taxon>Bacteroidota</taxon>
        <taxon>Chitinophagia</taxon>
        <taxon>Chitinophagales</taxon>
        <taxon>Chitinophagaceae</taxon>
        <taxon>Niastella</taxon>
    </lineage>
</organism>
<sequence length="155" mass="18135">MKTFIINCIFLIAGYNGFTQDSLWKKEVFSEIELYNKDSFSVEHYRQLPKYIRNYLDQKAGRKFRLATKKYNATDNLSPFLLNRKLLFIGGSSSIYMLGYEHGGAGHHIHVLLFKTAAGKVQHVYNLFGAKMLGLNDIKRNVEENYYYFEENVHF</sequence>
<evidence type="ECO:0000313" key="2">
    <source>
        <dbReference type="Proteomes" id="UP000192277"/>
    </source>
</evidence>